<reference evidence="3 4" key="1">
    <citation type="journal article" date="2016" name="Genome Biol. Evol.">
        <title>Divergent and convergent evolution of fungal pathogenicity.</title>
        <authorList>
            <person name="Shang Y."/>
            <person name="Xiao G."/>
            <person name="Zheng P."/>
            <person name="Cen K."/>
            <person name="Zhan S."/>
            <person name="Wang C."/>
        </authorList>
    </citation>
    <scope>NUCLEOTIDE SEQUENCE [LARGE SCALE GENOMIC DNA]</scope>
    <source>
        <strain evidence="3 4">RCEF 2490</strain>
    </source>
</reference>
<organism evidence="3 4">
    <name type="scientific">Moelleriella libera RCEF 2490</name>
    <dbReference type="NCBI Taxonomy" id="1081109"/>
    <lineage>
        <taxon>Eukaryota</taxon>
        <taxon>Fungi</taxon>
        <taxon>Dikarya</taxon>
        <taxon>Ascomycota</taxon>
        <taxon>Pezizomycotina</taxon>
        <taxon>Sordariomycetes</taxon>
        <taxon>Hypocreomycetidae</taxon>
        <taxon>Hypocreales</taxon>
        <taxon>Clavicipitaceae</taxon>
        <taxon>Moelleriella</taxon>
    </lineage>
</organism>
<dbReference type="PANTHER" id="PTHR34883">
    <property type="entry name" value="SERINE-RICH PROTEIN, PUTATIVE-RELATED-RELATED"/>
    <property type="match status" value="1"/>
</dbReference>
<evidence type="ECO:0000313" key="3">
    <source>
        <dbReference type="EMBL" id="KZZ93306.1"/>
    </source>
</evidence>
<comment type="caution">
    <text evidence="3">The sequence shown here is derived from an EMBL/GenBank/DDBJ whole genome shotgun (WGS) entry which is preliminary data.</text>
</comment>
<proteinExistence type="predicted"/>
<dbReference type="OrthoDB" id="2331100at2759"/>
<dbReference type="AlphaFoldDB" id="A0A168A096"/>
<dbReference type="PANTHER" id="PTHR34883:SF20">
    <property type="entry name" value="PHYTOCYANIN DOMAIN-CONTAINING PROTEIN"/>
    <property type="match status" value="1"/>
</dbReference>
<dbReference type="SUPFAM" id="SSF49503">
    <property type="entry name" value="Cupredoxins"/>
    <property type="match status" value="1"/>
</dbReference>
<dbReference type="InterPro" id="IPR008972">
    <property type="entry name" value="Cupredoxin"/>
</dbReference>
<gene>
    <name evidence="3" type="ORF">AAL_05691</name>
</gene>
<sequence length="233" mass="23215">MYFAKLKLAVLSLLAAHANAKTIRINVGKEGLVFTPPSVTAEKGDVLEYHFYKMMHSVALGQFANGCTPATQGGFFSGVIRTAGDGPNPKVFRVTVNNTEPIAFYCTVLRHCQSGMVGVVNPPATDSLDKLKKVAAEAKNTTAPGTTEFGGTIVEGAGASASVSAGASASASADAKASASASASAGDSSSTSPSQASGTASGSQPSKTAAASRLRATLGGLGVAAAGFAALLI</sequence>
<evidence type="ECO:0000256" key="2">
    <source>
        <dbReference type="SAM" id="SignalP"/>
    </source>
</evidence>
<dbReference type="CDD" id="cd00920">
    <property type="entry name" value="Cupredoxin"/>
    <property type="match status" value="1"/>
</dbReference>
<protein>
    <submittedName>
        <fullName evidence="3">Extracellular serine-rich protein</fullName>
    </submittedName>
</protein>
<feature type="signal peptide" evidence="2">
    <location>
        <begin position="1"/>
        <end position="20"/>
    </location>
</feature>
<feature type="region of interest" description="Disordered" evidence="1">
    <location>
        <begin position="182"/>
        <end position="208"/>
    </location>
</feature>
<dbReference type="InterPro" id="IPR052953">
    <property type="entry name" value="Ser-rich/MCO-related"/>
</dbReference>
<evidence type="ECO:0000256" key="1">
    <source>
        <dbReference type="SAM" id="MobiDB-lite"/>
    </source>
</evidence>
<dbReference type="Proteomes" id="UP000078544">
    <property type="component" value="Unassembled WGS sequence"/>
</dbReference>
<dbReference type="EMBL" id="AZGY01000013">
    <property type="protein sequence ID" value="KZZ93306.1"/>
    <property type="molecule type" value="Genomic_DNA"/>
</dbReference>
<dbReference type="Gene3D" id="2.60.40.420">
    <property type="entry name" value="Cupredoxins - blue copper proteins"/>
    <property type="match status" value="1"/>
</dbReference>
<dbReference type="STRING" id="1081109.A0A168A096"/>
<name>A0A168A096_9HYPO</name>
<feature type="compositionally biased region" description="Low complexity" evidence="1">
    <location>
        <begin position="182"/>
        <end position="206"/>
    </location>
</feature>
<keyword evidence="4" id="KW-1185">Reference proteome</keyword>
<accession>A0A168A096</accession>
<feature type="chain" id="PRO_5007895232" evidence="2">
    <location>
        <begin position="21"/>
        <end position="233"/>
    </location>
</feature>
<evidence type="ECO:0000313" key="4">
    <source>
        <dbReference type="Proteomes" id="UP000078544"/>
    </source>
</evidence>
<keyword evidence="2" id="KW-0732">Signal</keyword>